<reference evidence="2 3" key="1">
    <citation type="submission" date="2015-11" db="EMBL/GenBank/DDBJ databases">
        <authorList>
            <person name="Nicholson A.C."/>
            <person name="Humrighouse B.W."/>
            <person name="Graziano J."/>
            <person name="Lasker B."/>
            <person name="Whitney A.M."/>
            <person name="Mcquiston J.R."/>
        </authorList>
    </citation>
    <scope>NUCLEOTIDE SEQUENCE [LARGE SCALE GENOMIC DNA]</scope>
    <source>
        <strain evidence="2 3">G4071</strain>
    </source>
</reference>
<evidence type="ECO:0000256" key="1">
    <source>
        <dbReference type="SAM" id="Phobius"/>
    </source>
</evidence>
<gene>
    <name evidence="2" type="ORF">ATB95_12330</name>
</gene>
<accession>A0ABD4DKA9</accession>
<evidence type="ECO:0000313" key="2">
    <source>
        <dbReference type="EMBL" id="KUY17160.1"/>
    </source>
</evidence>
<protein>
    <recommendedName>
        <fullName evidence="4">DUF4328 domain-containing protein</fullName>
    </recommendedName>
</protein>
<keyword evidence="1" id="KW-1133">Transmembrane helix</keyword>
<organism evidence="2 3">
    <name type="scientific">Elizabethkingia miricola</name>
    <name type="common">Chryseobacterium miricola</name>
    <dbReference type="NCBI Taxonomy" id="172045"/>
    <lineage>
        <taxon>Bacteria</taxon>
        <taxon>Pseudomonadati</taxon>
        <taxon>Bacteroidota</taxon>
        <taxon>Flavobacteriia</taxon>
        <taxon>Flavobacteriales</taxon>
        <taxon>Weeksellaceae</taxon>
        <taxon>Elizabethkingia</taxon>
    </lineage>
</organism>
<keyword evidence="1" id="KW-0812">Transmembrane</keyword>
<sequence length="204" mass="24112">MINNTVKIFNNLENLLYISLILIGGILTADIISTEILKQSLTDYFNNFKISDIVLFSISYIMFIFSAVILFCIIEFLFNTLLRKFFNTNNENNTNYYTLNELLNDAISNDNSVMYNHYKELKKNMDLKTYWKYSYSLVIFLSIYNLTLKEGLLRTALHNSENNFPKIMILTITTNLFFGVFYIFQKENNFTYIEKKENSKPEKQ</sequence>
<evidence type="ECO:0008006" key="4">
    <source>
        <dbReference type="Google" id="ProtNLM"/>
    </source>
</evidence>
<dbReference type="Proteomes" id="UP000064412">
    <property type="component" value="Unassembled WGS sequence"/>
</dbReference>
<name>A0ABD4DKA9_ELIMR</name>
<feature type="transmembrane region" description="Helical" evidence="1">
    <location>
        <begin position="130"/>
        <end position="147"/>
    </location>
</feature>
<feature type="transmembrane region" description="Helical" evidence="1">
    <location>
        <begin position="12"/>
        <end position="33"/>
    </location>
</feature>
<evidence type="ECO:0000313" key="3">
    <source>
        <dbReference type="Proteomes" id="UP000064412"/>
    </source>
</evidence>
<keyword evidence="1" id="KW-0472">Membrane</keyword>
<comment type="caution">
    <text evidence="2">The sequence shown here is derived from an EMBL/GenBank/DDBJ whole genome shotgun (WGS) entry which is preliminary data.</text>
</comment>
<dbReference type="EMBL" id="LNOI01000004">
    <property type="protein sequence ID" value="KUY17160.1"/>
    <property type="molecule type" value="Genomic_DNA"/>
</dbReference>
<dbReference type="RefSeq" id="WP_059345159.1">
    <property type="nucleotide sequence ID" value="NZ_LNOI01000004.1"/>
</dbReference>
<feature type="transmembrane region" description="Helical" evidence="1">
    <location>
        <begin position="167"/>
        <end position="184"/>
    </location>
</feature>
<dbReference type="AlphaFoldDB" id="A0ABD4DKA9"/>
<proteinExistence type="predicted"/>
<feature type="transmembrane region" description="Helical" evidence="1">
    <location>
        <begin position="53"/>
        <end position="78"/>
    </location>
</feature>